<feature type="compositionally biased region" description="Low complexity" evidence="1">
    <location>
        <begin position="170"/>
        <end position="188"/>
    </location>
</feature>
<gene>
    <name evidence="2" type="ORF">CEXT_178161</name>
</gene>
<proteinExistence type="predicted"/>
<accession>A0AAV4XXD9</accession>
<evidence type="ECO:0000256" key="1">
    <source>
        <dbReference type="SAM" id="MobiDB-lite"/>
    </source>
</evidence>
<reference evidence="2 3" key="1">
    <citation type="submission" date="2021-06" db="EMBL/GenBank/DDBJ databases">
        <title>Caerostris extrusa draft genome.</title>
        <authorList>
            <person name="Kono N."/>
            <person name="Arakawa K."/>
        </authorList>
    </citation>
    <scope>NUCLEOTIDE SEQUENCE [LARGE SCALE GENOMIC DNA]</scope>
</reference>
<feature type="compositionally biased region" description="Basic residues" evidence="1">
    <location>
        <begin position="203"/>
        <end position="213"/>
    </location>
</feature>
<name>A0AAV4XXD9_CAEEX</name>
<evidence type="ECO:0000313" key="2">
    <source>
        <dbReference type="EMBL" id="GIY98554.1"/>
    </source>
</evidence>
<feature type="compositionally biased region" description="Low complexity" evidence="1">
    <location>
        <begin position="136"/>
        <end position="146"/>
    </location>
</feature>
<comment type="caution">
    <text evidence="2">The sequence shown here is derived from an EMBL/GenBank/DDBJ whole genome shotgun (WGS) entry which is preliminary data.</text>
</comment>
<evidence type="ECO:0000313" key="3">
    <source>
        <dbReference type="Proteomes" id="UP001054945"/>
    </source>
</evidence>
<feature type="region of interest" description="Disordered" evidence="1">
    <location>
        <begin position="114"/>
        <end position="215"/>
    </location>
</feature>
<organism evidence="2 3">
    <name type="scientific">Caerostris extrusa</name>
    <name type="common">Bark spider</name>
    <name type="synonym">Caerostris bankana</name>
    <dbReference type="NCBI Taxonomy" id="172846"/>
    <lineage>
        <taxon>Eukaryota</taxon>
        <taxon>Metazoa</taxon>
        <taxon>Ecdysozoa</taxon>
        <taxon>Arthropoda</taxon>
        <taxon>Chelicerata</taxon>
        <taxon>Arachnida</taxon>
        <taxon>Araneae</taxon>
        <taxon>Araneomorphae</taxon>
        <taxon>Entelegynae</taxon>
        <taxon>Araneoidea</taxon>
        <taxon>Araneidae</taxon>
        <taxon>Caerostris</taxon>
    </lineage>
</organism>
<dbReference type="AlphaFoldDB" id="A0AAV4XXD9"/>
<dbReference type="EMBL" id="BPLR01018309">
    <property type="protein sequence ID" value="GIY98554.1"/>
    <property type="molecule type" value="Genomic_DNA"/>
</dbReference>
<protein>
    <submittedName>
        <fullName evidence="2">Uncharacterized protein</fullName>
    </submittedName>
</protein>
<sequence>MMHQQIQQFSTNIESFPIQMMEREEKKICNFRTAVNTSSATNPPLNMIKGVKITTSKDTSHVLLSGSLPTVSFPPLPQHVPSPSSEIRLKHTFTESENSQSIPKIRQLSLRIKATTRRRSTARAGTHTTGARRRAPAATATAAARSPPRRTRTAPAREGARRRSRGGGAPPSRRPSWPSWSGSSGARSTCPWLTGAAWPRRSASQRRRSRRGTRTGGQYCTAKYLYYF</sequence>
<dbReference type="Proteomes" id="UP001054945">
    <property type="component" value="Unassembled WGS sequence"/>
</dbReference>
<keyword evidence="3" id="KW-1185">Reference proteome</keyword>